<dbReference type="InterPro" id="IPR017853">
    <property type="entry name" value="GH"/>
</dbReference>
<reference evidence="1 2" key="1">
    <citation type="submission" date="2023-11" db="EMBL/GenBank/DDBJ databases">
        <authorList>
            <person name="Okamura Y."/>
        </authorList>
    </citation>
    <scope>NUCLEOTIDE SEQUENCE [LARGE SCALE GENOMIC DNA]</scope>
</reference>
<dbReference type="Proteomes" id="UP001497472">
    <property type="component" value="Unassembled WGS sequence"/>
</dbReference>
<dbReference type="Gene3D" id="3.20.20.80">
    <property type="entry name" value="Glycosidases"/>
    <property type="match status" value="1"/>
</dbReference>
<accession>A0AAV1JPN7</accession>
<dbReference type="SUPFAM" id="SSF51445">
    <property type="entry name" value="(Trans)glycosidases"/>
    <property type="match status" value="1"/>
</dbReference>
<evidence type="ECO:0000313" key="2">
    <source>
        <dbReference type="Proteomes" id="UP001497472"/>
    </source>
</evidence>
<organism evidence="1 2">
    <name type="scientific">Leptosia nina</name>
    <dbReference type="NCBI Taxonomy" id="320188"/>
    <lineage>
        <taxon>Eukaryota</taxon>
        <taxon>Metazoa</taxon>
        <taxon>Ecdysozoa</taxon>
        <taxon>Arthropoda</taxon>
        <taxon>Hexapoda</taxon>
        <taxon>Insecta</taxon>
        <taxon>Pterygota</taxon>
        <taxon>Neoptera</taxon>
        <taxon>Endopterygota</taxon>
        <taxon>Lepidoptera</taxon>
        <taxon>Glossata</taxon>
        <taxon>Ditrysia</taxon>
        <taxon>Papilionoidea</taxon>
        <taxon>Pieridae</taxon>
        <taxon>Pierinae</taxon>
        <taxon>Leptosia</taxon>
    </lineage>
</organism>
<dbReference type="EMBL" id="CAVLEF010000127">
    <property type="protein sequence ID" value="CAK1551418.1"/>
    <property type="molecule type" value="Genomic_DNA"/>
</dbReference>
<keyword evidence="2" id="KW-1185">Reference proteome</keyword>
<comment type="caution">
    <text evidence="1">The sequence shown here is derived from an EMBL/GenBank/DDBJ whole genome shotgun (WGS) entry which is preliminary data.</text>
</comment>
<sequence length="56" mass="6733">MCNKNVLLAHARAWRIYDEEFRPEHHGKVSLTNQILWVQPYSEEYEELADLVMQMV</sequence>
<name>A0AAV1JPN7_9NEOP</name>
<protein>
    <submittedName>
        <fullName evidence="1">Uncharacterized protein</fullName>
    </submittedName>
</protein>
<gene>
    <name evidence="1" type="ORF">LNINA_LOCUS10555</name>
</gene>
<dbReference type="AlphaFoldDB" id="A0AAV1JPN7"/>
<evidence type="ECO:0000313" key="1">
    <source>
        <dbReference type="EMBL" id="CAK1551418.1"/>
    </source>
</evidence>
<feature type="non-terminal residue" evidence="1">
    <location>
        <position position="56"/>
    </location>
</feature>
<proteinExistence type="predicted"/>